<keyword evidence="7" id="KW-1185">Reference proteome</keyword>
<dbReference type="Proteomes" id="UP000183567">
    <property type="component" value="Unassembled WGS sequence"/>
</dbReference>
<dbReference type="Gene3D" id="2.130.10.10">
    <property type="entry name" value="YVTN repeat-like/Quinoprotein amine dehydrogenase"/>
    <property type="match status" value="1"/>
</dbReference>
<sequence length="232" mass="25639">MKNGKQPAETHQDPLKTFDGHEHSITAIATFPDGKRIVTGSGDETIRIWSLADGREMKKWMVKRKVCAVLISRNGKQVISSEGDDADGNLDETVYWQLWVRDAKTGKVAAGPLDGHTSLVISLLTVAFWLAVQWIAQSFYGTLLPGRRKVNLSSVVHMSLASNFLRRVNSAWLPKKISKYGTLTEESVWLNSRATPTLTIGTRRSPGLVMAPISCQRVMNKIPSSARGTPPR</sequence>
<dbReference type="STRING" id="180088.A0A1J8R776"/>
<dbReference type="InterPro" id="IPR015943">
    <property type="entry name" value="WD40/YVTN_repeat-like_dom_sf"/>
</dbReference>
<dbReference type="GO" id="GO:0005730">
    <property type="term" value="C:nucleolus"/>
    <property type="evidence" value="ECO:0007669"/>
    <property type="project" value="TreeGrafter"/>
</dbReference>
<dbReference type="PANTHER" id="PTHR19848">
    <property type="entry name" value="WD40 REPEAT PROTEIN"/>
    <property type="match status" value="1"/>
</dbReference>
<reference evidence="6 7" key="1">
    <citation type="submission" date="2016-03" db="EMBL/GenBank/DDBJ databases">
        <title>Comparative genomics of the ectomycorrhizal sister species Rhizopogon vinicolor and Rhizopogon vesiculosus (Basidiomycota: Boletales) reveals a divergence of the mating type B locus.</title>
        <authorList>
            <person name="Mujic A.B."/>
            <person name="Kuo A."/>
            <person name="Tritt A."/>
            <person name="Lipzen A."/>
            <person name="Chen C."/>
            <person name="Johnson J."/>
            <person name="Sharma A."/>
            <person name="Barry K."/>
            <person name="Grigoriev I.V."/>
            <person name="Spatafora J.W."/>
        </authorList>
    </citation>
    <scope>NUCLEOTIDE SEQUENCE [LARGE SCALE GENOMIC DNA]</scope>
    <source>
        <strain evidence="6 7">AM-OR11-056</strain>
    </source>
</reference>
<evidence type="ECO:0000313" key="6">
    <source>
        <dbReference type="EMBL" id="OJA17634.1"/>
    </source>
</evidence>
<dbReference type="EMBL" id="LVVM01001894">
    <property type="protein sequence ID" value="OJA17634.1"/>
    <property type="molecule type" value="Genomic_DNA"/>
</dbReference>
<evidence type="ECO:0000256" key="3">
    <source>
        <dbReference type="ARBA" id="ARBA00022737"/>
    </source>
</evidence>
<dbReference type="InterPro" id="IPR036322">
    <property type="entry name" value="WD40_repeat_dom_sf"/>
</dbReference>
<organism evidence="6 7">
    <name type="scientific">Rhizopogon vesiculosus</name>
    <dbReference type="NCBI Taxonomy" id="180088"/>
    <lineage>
        <taxon>Eukaryota</taxon>
        <taxon>Fungi</taxon>
        <taxon>Dikarya</taxon>
        <taxon>Basidiomycota</taxon>
        <taxon>Agaricomycotina</taxon>
        <taxon>Agaricomycetes</taxon>
        <taxon>Agaricomycetidae</taxon>
        <taxon>Boletales</taxon>
        <taxon>Suillineae</taxon>
        <taxon>Rhizopogonaceae</taxon>
        <taxon>Rhizopogon</taxon>
    </lineage>
</organism>
<protein>
    <submittedName>
        <fullName evidence="6">Uncharacterized protein</fullName>
    </submittedName>
</protein>
<evidence type="ECO:0000256" key="5">
    <source>
        <dbReference type="PROSITE-ProRule" id="PRU00221"/>
    </source>
</evidence>
<dbReference type="GO" id="GO:0000027">
    <property type="term" value="P:ribosomal large subunit assembly"/>
    <property type="evidence" value="ECO:0007669"/>
    <property type="project" value="TreeGrafter"/>
</dbReference>
<name>A0A1J8R776_9AGAM</name>
<keyword evidence="3" id="KW-0677">Repeat</keyword>
<feature type="repeat" description="WD" evidence="5">
    <location>
        <begin position="18"/>
        <end position="59"/>
    </location>
</feature>
<dbReference type="PROSITE" id="PS50294">
    <property type="entry name" value="WD_REPEATS_REGION"/>
    <property type="match status" value="1"/>
</dbReference>
<dbReference type="SMART" id="SM00320">
    <property type="entry name" value="WD40"/>
    <property type="match status" value="1"/>
</dbReference>
<dbReference type="PANTHER" id="PTHR19848:SF0">
    <property type="entry name" value="NOTCHLESS PROTEIN HOMOLOG 1"/>
    <property type="match status" value="1"/>
</dbReference>
<dbReference type="OrthoDB" id="6262491at2759"/>
<keyword evidence="4" id="KW-0539">Nucleus</keyword>
<keyword evidence="2 5" id="KW-0853">WD repeat</keyword>
<gene>
    <name evidence="6" type="ORF">AZE42_08324</name>
</gene>
<dbReference type="InterPro" id="IPR001680">
    <property type="entry name" value="WD40_rpt"/>
</dbReference>
<evidence type="ECO:0000313" key="7">
    <source>
        <dbReference type="Proteomes" id="UP000183567"/>
    </source>
</evidence>
<proteinExistence type="predicted"/>
<evidence type="ECO:0000256" key="1">
    <source>
        <dbReference type="ARBA" id="ARBA00004123"/>
    </source>
</evidence>
<dbReference type="PROSITE" id="PS50082">
    <property type="entry name" value="WD_REPEATS_2"/>
    <property type="match status" value="1"/>
</dbReference>
<dbReference type="SUPFAM" id="SSF50978">
    <property type="entry name" value="WD40 repeat-like"/>
    <property type="match status" value="1"/>
</dbReference>
<evidence type="ECO:0000256" key="4">
    <source>
        <dbReference type="ARBA" id="ARBA00023242"/>
    </source>
</evidence>
<evidence type="ECO:0000256" key="2">
    <source>
        <dbReference type="ARBA" id="ARBA00022574"/>
    </source>
</evidence>
<accession>A0A1J8R776</accession>
<comment type="caution">
    <text evidence="6">The sequence shown here is derived from an EMBL/GenBank/DDBJ whole genome shotgun (WGS) entry which is preliminary data.</text>
</comment>
<comment type="subcellular location">
    <subcellularLocation>
        <location evidence="1">Nucleus</location>
    </subcellularLocation>
</comment>
<dbReference type="AlphaFoldDB" id="A0A1J8R776"/>
<dbReference type="Pfam" id="PF00400">
    <property type="entry name" value="WD40"/>
    <property type="match status" value="1"/>
</dbReference>